<keyword evidence="3" id="KW-1185">Reference proteome</keyword>
<feature type="region of interest" description="Disordered" evidence="1">
    <location>
        <begin position="203"/>
        <end position="256"/>
    </location>
</feature>
<proteinExistence type="predicted"/>
<feature type="compositionally biased region" description="Acidic residues" evidence="1">
    <location>
        <begin position="889"/>
        <end position="901"/>
    </location>
</feature>
<feature type="compositionally biased region" description="Basic and acidic residues" evidence="1">
    <location>
        <begin position="339"/>
        <end position="350"/>
    </location>
</feature>
<feature type="region of interest" description="Disordered" evidence="1">
    <location>
        <begin position="339"/>
        <end position="461"/>
    </location>
</feature>
<feature type="compositionally biased region" description="Polar residues" evidence="1">
    <location>
        <begin position="533"/>
        <end position="545"/>
    </location>
</feature>
<feature type="compositionally biased region" description="Basic and acidic residues" evidence="1">
    <location>
        <begin position="273"/>
        <end position="283"/>
    </location>
</feature>
<feature type="region of interest" description="Disordered" evidence="1">
    <location>
        <begin position="1"/>
        <end position="65"/>
    </location>
</feature>
<evidence type="ECO:0008006" key="4">
    <source>
        <dbReference type="Google" id="ProtNLM"/>
    </source>
</evidence>
<feature type="compositionally biased region" description="Polar residues" evidence="1">
    <location>
        <begin position="873"/>
        <end position="882"/>
    </location>
</feature>
<reference evidence="2 3" key="1">
    <citation type="submission" date="2018-03" db="EMBL/GenBank/DDBJ databases">
        <authorList>
            <person name="Guldener U."/>
        </authorList>
    </citation>
    <scope>NUCLEOTIDE SEQUENCE [LARGE SCALE GENOMIC DNA]</scope>
    <source>
        <strain evidence="2 3">DAOM196992</strain>
    </source>
</reference>
<sequence length="1435" mass="155771">MALHPPVQQPLTVVRPTPLHPLDEIPLNLHPSATTIGSEPRPPRPSSHSSQHVGLHSACNLPTKGDHADAQEALAKLDRLTKQREKRNRWRRPADRITGALHRTSARHASGTGAADDSDSDSSDSIDLSKAFEEVKLKITSLPGHPVVGKVRNAASRARDRIGRGDTDSPGNSPDFEHGQDGLAYRFPLTRSIGAAARRFSLNKTPPPFAEQSSRAGLTAAPGAASPVAMHATKSPPPIPESPGSASSSTMPDTGRFKALASQNPELLVVDEEGHERQAEEQSHGGLRRPVTFFHDHGELSPGSRSAVTTPGSTPSTEPAANPIVFNLTPIGCSSASVIHDEPEEHDPGARLRGACTLSPSVSPSSASGLTESDEAEDDGSALQTDSSDEEDEDDDGGRGPNDELLTHGSVSLKHNEALSKEELKKHRKLLRREAKRQKRRAARGEVSADGPPTVAPTSKADHIKHGVGHRVSKGLHYASSQSRNRRAMERYSPNPVKQLYALNTDLHRSGTPPIDGMTAERRGSTGGPFSAISPTMSRSGQSITGGRRGSLANSRRSSFAETERDHDATTLSIGQAVGEDFEGGHVLGRWNTQMSMASSMGSFRRYMRAPNVLRKRRQGKWEAEMAAIEAAAGGTPTAQADPEKELDQMLGKLAAEQAPRDAGKERYEFDVLYENQRGLLVFGIPKFSPRTLFQWDPSPWTSADNKKSPYNIANAQLPDPSWDWIYPEWLIDMTGDTDEAGWQYSGNFGRRFWPNVHFPHGKLGLPRTGMDGITEMNARLAEKQAKREEKERQREDDGLEALKRSARAKSDKWQGTPDPWTFVRRRRWIRLRRRRPLATAETAAEASREAKEASPGQEKLTVPASDGAPTALTDNDSFLGTSSSLSGSDEEDEEEDDGEQSDGRDYAPAGAGPSTFLPRRLPGNLANGSDPFKFKKDVVRTRRAQRHAKEFTGTLKELKSLLPSLLDGEREDRATRPHPDGHHGGVSKAAMLKLNRIDARNPFISWKLVKSRLEDADMAFASATLRAREKRYRRRQNEELARSRRAKAAAGDGGSRSIPSQFLADKSMQSSGVGGGGIAEAGSAKTSRAANLQEHVDEATSLPASSGAFKELTREALIEINYSRALRVLKACKLDRQRLELWKLWLGVESLDTLMENARALDPRESIEAAMGSPSPPPSLSAHRLSSVSGGGGGVYFSGGSSSRHRQRADKARTRWRATVSGPDSSDVWDVLERKLDDVLLLFEFQSSRAALLRSLLAMHALSHPEHVYRDRSLRSNPIELSPTHVHGSPQEMGGAQPPPPSQQVRQGAWQRSGLPRLEFFSDVQALLDALPGPGAAETEARRTRMGELQDASVSSLDVLLNATTTDLADNQLCVPPLRHHGGGGGGANVVSRSTSPSPSPSPSMPVGTNTAIPQRTTSVPPRPTQRHTGGSTE</sequence>
<feature type="region of interest" description="Disordered" evidence="1">
    <location>
        <begin position="79"/>
        <end position="125"/>
    </location>
</feature>
<feature type="compositionally biased region" description="Polar residues" evidence="1">
    <location>
        <begin position="552"/>
        <end position="561"/>
    </location>
</feature>
<feature type="compositionally biased region" description="Basic and acidic residues" evidence="1">
    <location>
        <begin position="784"/>
        <end position="813"/>
    </location>
</feature>
<feature type="region of interest" description="Disordered" evidence="1">
    <location>
        <begin position="1032"/>
        <end position="1061"/>
    </location>
</feature>
<feature type="compositionally biased region" description="Basic and acidic residues" evidence="1">
    <location>
        <begin position="414"/>
        <end position="425"/>
    </location>
</feature>
<feature type="compositionally biased region" description="Polar residues" evidence="1">
    <location>
        <begin position="303"/>
        <end position="319"/>
    </location>
</feature>
<gene>
    <name evidence="2" type="ORF">PSFLO_06316</name>
</gene>
<feature type="compositionally biased region" description="Basic residues" evidence="1">
    <location>
        <begin position="426"/>
        <end position="442"/>
    </location>
</feature>
<evidence type="ECO:0000256" key="1">
    <source>
        <dbReference type="SAM" id="MobiDB-lite"/>
    </source>
</evidence>
<feature type="region of interest" description="Disordered" evidence="1">
    <location>
        <begin position="153"/>
        <end position="181"/>
    </location>
</feature>
<evidence type="ECO:0000313" key="2">
    <source>
        <dbReference type="EMBL" id="SPO40834.1"/>
    </source>
</evidence>
<protein>
    <recommendedName>
        <fullName evidence="4">Peroxin/Ferlin domain-containing protein</fullName>
    </recommendedName>
</protein>
<feature type="region of interest" description="Disordered" evidence="1">
    <location>
        <begin position="527"/>
        <end position="567"/>
    </location>
</feature>
<feature type="compositionally biased region" description="Low complexity" evidence="1">
    <location>
        <begin position="359"/>
        <end position="368"/>
    </location>
</feature>
<feature type="compositionally biased region" description="Acidic residues" evidence="1">
    <location>
        <begin position="387"/>
        <end position="396"/>
    </location>
</feature>
<accession>A0A5C3F8N5</accession>
<feature type="compositionally biased region" description="Basic and acidic residues" evidence="1">
    <location>
        <begin position="397"/>
        <end position="406"/>
    </location>
</feature>
<feature type="region of interest" description="Disordered" evidence="1">
    <location>
        <begin position="1380"/>
        <end position="1435"/>
    </location>
</feature>
<organism evidence="2 3">
    <name type="scientific">Pseudozyma flocculosa</name>
    <dbReference type="NCBI Taxonomy" id="84751"/>
    <lineage>
        <taxon>Eukaryota</taxon>
        <taxon>Fungi</taxon>
        <taxon>Dikarya</taxon>
        <taxon>Basidiomycota</taxon>
        <taxon>Ustilaginomycotina</taxon>
        <taxon>Ustilaginomycetes</taxon>
        <taxon>Ustilaginales</taxon>
        <taxon>Ustilaginaceae</taxon>
        <taxon>Pseudozyma</taxon>
    </lineage>
</organism>
<dbReference type="Proteomes" id="UP000323386">
    <property type="component" value="Unassembled WGS sequence"/>
</dbReference>
<feature type="region of interest" description="Disordered" evidence="1">
    <location>
        <begin position="273"/>
        <end position="323"/>
    </location>
</feature>
<feature type="compositionally biased region" description="Polar residues" evidence="1">
    <location>
        <begin position="1408"/>
        <end position="1421"/>
    </location>
</feature>
<feature type="compositionally biased region" description="Basic and acidic residues" evidence="1">
    <location>
        <begin position="157"/>
        <end position="167"/>
    </location>
</feature>
<dbReference type="OrthoDB" id="272077at2759"/>
<evidence type="ECO:0000313" key="3">
    <source>
        <dbReference type="Proteomes" id="UP000323386"/>
    </source>
</evidence>
<name>A0A5C3F8N5_9BASI</name>
<feature type="region of interest" description="Disordered" evidence="1">
    <location>
        <begin position="837"/>
        <end position="930"/>
    </location>
</feature>
<dbReference type="EMBL" id="OOIP01000022">
    <property type="protein sequence ID" value="SPO40834.1"/>
    <property type="molecule type" value="Genomic_DNA"/>
</dbReference>
<feature type="region of interest" description="Disordered" evidence="1">
    <location>
        <begin position="784"/>
        <end position="817"/>
    </location>
</feature>
<feature type="region of interest" description="Disordered" evidence="1">
    <location>
        <begin position="1279"/>
        <end position="1311"/>
    </location>
</feature>